<dbReference type="OrthoDB" id="9804872at2"/>
<dbReference type="Gene3D" id="3.10.620.30">
    <property type="match status" value="1"/>
</dbReference>
<dbReference type="InterPro" id="IPR013589">
    <property type="entry name" value="Bac_transglu_N"/>
</dbReference>
<dbReference type="EMBL" id="CP011125">
    <property type="protein sequence ID" value="AKF11587.1"/>
    <property type="molecule type" value="Genomic_DNA"/>
</dbReference>
<dbReference type="STRING" id="927083.DB32_008736"/>
<dbReference type="SUPFAM" id="SSF56235">
    <property type="entry name" value="N-terminal nucleophile aminohydrolases (Ntn hydrolases)"/>
    <property type="match status" value="1"/>
</dbReference>
<dbReference type="Pfam" id="PF08379">
    <property type="entry name" value="Bact_transglu_N"/>
    <property type="match status" value="1"/>
</dbReference>
<dbReference type="InterPro" id="IPR029055">
    <property type="entry name" value="Ntn_hydrolases_N"/>
</dbReference>
<dbReference type="PANTHER" id="PTHR33490">
    <property type="entry name" value="BLR5614 PROTEIN-RELATED"/>
    <property type="match status" value="1"/>
</dbReference>
<dbReference type="Proteomes" id="UP000034883">
    <property type="component" value="Chromosome"/>
</dbReference>
<proteinExistence type="predicted"/>
<organism evidence="4 5">
    <name type="scientific">Sandaracinus amylolyticus</name>
    <dbReference type="NCBI Taxonomy" id="927083"/>
    <lineage>
        <taxon>Bacteria</taxon>
        <taxon>Pseudomonadati</taxon>
        <taxon>Myxococcota</taxon>
        <taxon>Polyangia</taxon>
        <taxon>Polyangiales</taxon>
        <taxon>Sandaracinaceae</taxon>
        <taxon>Sandaracinus</taxon>
    </lineage>
</organism>
<name>A0A0F6WAH5_9BACT</name>
<dbReference type="InterPro" id="IPR026869">
    <property type="entry name" value="EgtC-like"/>
</dbReference>
<dbReference type="SMART" id="SM00460">
    <property type="entry name" value="TGc"/>
    <property type="match status" value="1"/>
</dbReference>
<keyword evidence="5" id="KW-1185">Reference proteome</keyword>
<dbReference type="Pfam" id="PF01841">
    <property type="entry name" value="Transglut_core"/>
    <property type="match status" value="1"/>
</dbReference>
<evidence type="ECO:0000313" key="5">
    <source>
        <dbReference type="Proteomes" id="UP000034883"/>
    </source>
</evidence>
<evidence type="ECO:0000256" key="2">
    <source>
        <dbReference type="SAM" id="MobiDB-lite"/>
    </source>
</evidence>
<dbReference type="InterPro" id="IPR038765">
    <property type="entry name" value="Papain-like_cys_pep_sf"/>
</dbReference>
<evidence type="ECO:0000256" key="1">
    <source>
        <dbReference type="ARBA" id="ARBA00022962"/>
    </source>
</evidence>
<accession>A0A0F6WAH5</accession>
<dbReference type="KEGG" id="samy:DB32_008736"/>
<gene>
    <name evidence="4" type="ORF">DB32_008736</name>
</gene>
<reference evidence="4 5" key="1">
    <citation type="submission" date="2015-03" db="EMBL/GenBank/DDBJ databases">
        <title>Genome assembly of Sandaracinus amylolyticus DSM 53668.</title>
        <authorList>
            <person name="Sharma G."/>
            <person name="Subramanian S."/>
        </authorList>
    </citation>
    <scope>NUCLEOTIDE SEQUENCE [LARGE SCALE GENOMIC DNA]</scope>
    <source>
        <strain evidence="4 5">DSM 53668</strain>
    </source>
</reference>
<sequence>MSDPPSVPPRSITPQPSADAPSATGRGPLAEVYAREHKATRLLAMSLDAPVSPSISLRALEHGADAREHGYGWGFAWYPEAGPAALVIKDPTSIGENPMTKLLRDWERFQSTVFVCHLRGAARTLSEQDTHPFAHNWAGRSFVLAHNGDLFGDLEVQLPLEPSSAFAPMGRTDSERAFCWLLERMRSCGAKRLAEIGWERLHEWFRELDTLGTANFLLTDGIDVAVYRDAEGYNTLYSLRLAPPHASTIWRTPDIDVDLTDAEDRNRTAVLFSTIPLSPEPQPAPPDTKKGATPAPPPSPQWVAMTEGQMLVARRGSIIFDSHAGAGAARRIVAPPPVGLDAEERVSRAPEAPAIVISPEKKGRVMTVLHETIYRYEEPVERSKHLFRLQPCHDLGQELIEYSLELNAGGLRRAYDDVFGNQVVRAEIEQPYEELRITARSKVRILHEPSPDLDAPERRVTIPLVWMPWQRQMMTPYLLPPELPETQLQELVEFAMSYVERQDGDLVQTLLDMNTSIFRDFKYVSGSTTLATTAYDVYCSRTGVCQDFANLLICLARLLGIPARYRVGYIFTGGAGRYENTQQSDASHAWAELYLPWAGWTGFDPTNGVLAGRDHVRVACGRNYRDATPTSGTLYKGGRGETLEVAVKVEEVE</sequence>
<dbReference type="SUPFAM" id="SSF54001">
    <property type="entry name" value="Cysteine proteinases"/>
    <property type="match status" value="1"/>
</dbReference>
<dbReference type="PANTHER" id="PTHR33490:SF6">
    <property type="entry name" value="SLL1049 PROTEIN"/>
    <property type="match status" value="1"/>
</dbReference>
<evidence type="ECO:0000259" key="3">
    <source>
        <dbReference type="SMART" id="SM00460"/>
    </source>
</evidence>
<feature type="region of interest" description="Disordered" evidence="2">
    <location>
        <begin position="1"/>
        <end position="26"/>
    </location>
</feature>
<dbReference type="RefSeq" id="WP_053238437.1">
    <property type="nucleotide sequence ID" value="NZ_CP011125.1"/>
</dbReference>
<dbReference type="Pfam" id="PF13230">
    <property type="entry name" value="GATase_4"/>
    <property type="match status" value="1"/>
</dbReference>
<keyword evidence="1" id="KW-0315">Glutamine amidotransferase</keyword>
<evidence type="ECO:0000313" key="4">
    <source>
        <dbReference type="EMBL" id="AKF11587.1"/>
    </source>
</evidence>
<dbReference type="CDD" id="cd01908">
    <property type="entry name" value="YafJ"/>
    <property type="match status" value="1"/>
</dbReference>
<dbReference type="AlphaFoldDB" id="A0A0F6WAH5"/>
<protein>
    <recommendedName>
        <fullName evidence="3">Transglutaminase-like domain-containing protein</fullName>
    </recommendedName>
</protein>
<feature type="domain" description="Transglutaminase-like" evidence="3">
    <location>
        <begin position="537"/>
        <end position="607"/>
    </location>
</feature>
<feature type="region of interest" description="Disordered" evidence="2">
    <location>
        <begin position="275"/>
        <end position="299"/>
    </location>
</feature>
<dbReference type="InterPro" id="IPR002931">
    <property type="entry name" value="Transglutaminase-like"/>
</dbReference>
<dbReference type="Gene3D" id="3.60.20.10">
    <property type="entry name" value="Glutamine Phosphoribosylpyrophosphate, subunit 1, domain 1"/>
    <property type="match status" value="1"/>
</dbReference>